<dbReference type="EnsemblProtists" id="EOD07519">
    <property type="protein sequence ID" value="EOD07519"/>
    <property type="gene ID" value="EMIHUDRAFT_58346"/>
</dbReference>
<evidence type="ECO:0000256" key="1">
    <source>
        <dbReference type="SAM" id="Phobius"/>
    </source>
</evidence>
<dbReference type="OMA" id="EEWTHEL"/>
<dbReference type="HOGENOM" id="CLU_146087_0_0_1"/>
<reference evidence="2" key="2">
    <citation type="submission" date="2024-10" db="UniProtKB">
        <authorList>
            <consortium name="EnsemblProtists"/>
        </authorList>
    </citation>
    <scope>IDENTIFICATION</scope>
</reference>
<keyword evidence="3" id="KW-1185">Reference proteome</keyword>
<evidence type="ECO:0000313" key="3">
    <source>
        <dbReference type="Proteomes" id="UP000013827"/>
    </source>
</evidence>
<keyword evidence="1" id="KW-0472">Membrane</keyword>
<dbReference type="PaxDb" id="2903-EOD07519"/>
<protein>
    <submittedName>
        <fullName evidence="2">Uncharacterized protein</fullName>
    </submittedName>
</protein>
<name>A0A0D3I8D4_EMIH1</name>
<accession>A0A0D3I8D4</accession>
<dbReference type="PANTHER" id="PTHR34543:SF1">
    <property type="entry name" value="PROTEIN ABA DEFICIENT 4, CHLOROPLASTIC"/>
    <property type="match status" value="1"/>
</dbReference>
<proteinExistence type="predicted"/>
<dbReference type="GeneID" id="17253669"/>
<evidence type="ECO:0000313" key="2">
    <source>
        <dbReference type="EnsemblProtists" id="EOD07519"/>
    </source>
</evidence>
<keyword evidence="1" id="KW-0812">Transmembrane</keyword>
<dbReference type="eggNOG" id="ENOG502S4US">
    <property type="taxonomic scope" value="Eukaryota"/>
</dbReference>
<dbReference type="InterPro" id="IPR025461">
    <property type="entry name" value="ABA4-like"/>
</dbReference>
<keyword evidence="1" id="KW-1133">Transmembrane helix</keyword>
<reference evidence="3" key="1">
    <citation type="journal article" date="2013" name="Nature">
        <title>Pan genome of the phytoplankton Emiliania underpins its global distribution.</title>
        <authorList>
            <person name="Read B.A."/>
            <person name="Kegel J."/>
            <person name="Klute M.J."/>
            <person name="Kuo A."/>
            <person name="Lefebvre S.C."/>
            <person name="Maumus F."/>
            <person name="Mayer C."/>
            <person name="Miller J."/>
            <person name="Monier A."/>
            <person name="Salamov A."/>
            <person name="Young J."/>
            <person name="Aguilar M."/>
            <person name="Claverie J.M."/>
            <person name="Frickenhaus S."/>
            <person name="Gonzalez K."/>
            <person name="Herman E.K."/>
            <person name="Lin Y.C."/>
            <person name="Napier J."/>
            <person name="Ogata H."/>
            <person name="Sarno A.F."/>
            <person name="Shmutz J."/>
            <person name="Schroeder D."/>
            <person name="de Vargas C."/>
            <person name="Verret F."/>
            <person name="von Dassow P."/>
            <person name="Valentin K."/>
            <person name="Van de Peer Y."/>
            <person name="Wheeler G."/>
            <person name="Dacks J.B."/>
            <person name="Delwiche C.F."/>
            <person name="Dyhrman S.T."/>
            <person name="Glockner G."/>
            <person name="John U."/>
            <person name="Richards T."/>
            <person name="Worden A.Z."/>
            <person name="Zhang X."/>
            <person name="Grigoriev I.V."/>
            <person name="Allen A.E."/>
            <person name="Bidle K."/>
            <person name="Borodovsky M."/>
            <person name="Bowler C."/>
            <person name="Brownlee C."/>
            <person name="Cock J.M."/>
            <person name="Elias M."/>
            <person name="Gladyshev V.N."/>
            <person name="Groth M."/>
            <person name="Guda C."/>
            <person name="Hadaegh A."/>
            <person name="Iglesias-Rodriguez M.D."/>
            <person name="Jenkins J."/>
            <person name="Jones B.M."/>
            <person name="Lawson T."/>
            <person name="Leese F."/>
            <person name="Lindquist E."/>
            <person name="Lobanov A."/>
            <person name="Lomsadze A."/>
            <person name="Malik S.B."/>
            <person name="Marsh M.E."/>
            <person name="Mackinder L."/>
            <person name="Mock T."/>
            <person name="Mueller-Roeber B."/>
            <person name="Pagarete A."/>
            <person name="Parker M."/>
            <person name="Probert I."/>
            <person name="Quesneville H."/>
            <person name="Raines C."/>
            <person name="Rensing S.A."/>
            <person name="Riano-Pachon D.M."/>
            <person name="Richier S."/>
            <person name="Rokitta S."/>
            <person name="Shiraiwa Y."/>
            <person name="Soanes D.M."/>
            <person name="van der Giezen M."/>
            <person name="Wahlund T.M."/>
            <person name="Williams B."/>
            <person name="Wilson W."/>
            <person name="Wolfe G."/>
            <person name="Wurch L.L."/>
        </authorList>
    </citation>
    <scope>NUCLEOTIDE SEQUENCE</scope>
</reference>
<dbReference type="AlphaFoldDB" id="A0A0D3I8D4"/>
<dbReference type="KEGG" id="ehx:EMIHUDRAFT_58346"/>
<sequence length="153" mass="17518">IAQAFAFVTFVPQNFWLLIVFAPNWKVTRQVFEPLWPLCIVALFHLFIVVASAGKPPEAGTAPIELFNNLFNPVVVGERGIDVYLELGTYKNFAAEEWTHELVWDLFVGRWIWLEGRRRDIFTSHSVLLTNLIGPPGLLLHVLTVQLYALFRP</sequence>
<dbReference type="Pfam" id="PF14108">
    <property type="entry name" value="ABA4-like"/>
    <property type="match status" value="1"/>
</dbReference>
<dbReference type="PANTHER" id="PTHR34543">
    <property type="entry name" value="PROTEIN ABA DEFICIENT 4, CHLOROPLASTIC"/>
    <property type="match status" value="1"/>
</dbReference>
<feature type="transmembrane region" description="Helical" evidence="1">
    <location>
        <begin position="127"/>
        <end position="151"/>
    </location>
</feature>
<organism evidence="2 3">
    <name type="scientific">Emiliania huxleyi (strain CCMP1516)</name>
    <dbReference type="NCBI Taxonomy" id="280463"/>
    <lineage>
        <taxon>Eukaryota</taxon>
        <taxon>Haptista</taxon>
        <taxon>Haptophyta</taxon>
        <taxon>Prymnesiophyceae</taxon>
        <taxon>Isochrysidales</taxon>
        <taxon>Noelaerhabdaceae</taxon>
        <taxon>Emiliania</taxon>
    </lineage>
</organism>
<dbReference type="Proteomes" id="UP000013827">
    <property type="component" value="Unassembled WGS sequence"/>
</dbReference>
<dbReference type="RefSeq" id="XP_005759948.1">
    <property type="nucleotide sequence ID" value="XM_005759891.1"/>
</dbReference>
<feature type="transmembrane region" description="Helical" evidence="1">
    <location>
        <begin position="35"/>
        <end position="54"/>
    </location>
</feature>